<accession>A0ACB8EFN2</accession>
<comment type="caution">
    <text evidence="1">The sequence shown here is derived from an EMBL/GenBank/DDBJ whole genome shotgun (WGS) entry which is preliminary data.</text>
</comment>
<sequence>MWRSQKVICFQLLILWLAAAREARVSHPAIPSNATVFSHIYTIKLAGDSTEHEGEDASDAPQEVQGPPGSSRGGGLYEHTLEGPDQEHVVFTHRINLPPPACGCPPGMEDTQEVLRRLEALENEVRELRDTCQAGGSCCTSPASIQASTGQTDIRTLCSHHGSFDLSRCLCECELGWGGPTCAQPVCPGGCGGPQQGKCVDGRCQCRPGYSGVRCEESLSCPDDCNDQGRCVDGRCSCFPGYVGPSCADPACPQDCQGHGKCVSGRCMCDPGYSGPDCGTRACPSNCNRRGECRDGRCVCESGFTGPACGTKSCPKDCNQRGRCLKGGVCSCHKGYTGPDCGQLECPENCSGHGKCQQGVCECHDGYSGDDCSIEIPSIGVRVSSRDETSFRLEWSRPEISVDGYEIHVAPTLSGTVPLLKSLPTFHIPQQDHGAGESVRLSGTETTFERTGLEPGEEYTVTIRAEKGQRYGPPVSQSVHTRVAAPQGLRSTGATGDTLTLHWDTPAKQPDSYILTYMPLVATRPSPPPKRLELPAAPESITLEDLESRTRYLITLVARQGSENSRSTRVTTSTTVPAPSRVIHLYATPSPTSQLKPDTGSSGPEARKPGQKPHPLSSTDSLSNDFSLNTMVQNISATLSLFNGTLLERLESYVRATKYPLRSNQTVEGVAKAIYTYIIHRKPVEFREMIYGRLGEGSDTPTMTDSLQGQSVFSNGYTHTEHTKPTVIVSSPDSIEVSLDGVTMLSDEVFIHYHKTGSRERKELVVPGGTPTAVITGLTPGTTYYVEIHGVVKGRSSKSYSFVTNTAGTVIVLVTCIVRHMIVITSSR</sequence>
<evidence type="ECO:0000313" key="1">
    <source>
        <dbReference type="EMBL" id="KAH7991409.1"/>
    </source>
</evidence>
<organism evidence="1 2">
    <name type="scientific">Sphaerodactylus townsendi</name>
    <dbReference type="NCBI Taxonomy" id="933632"/>
    <lineage>
        <taxon>Eukaryota</taxon>
        <taxon>Metazoa</taxon>
        <taxon>Chordata</taxon>
        <taxon>Craniata</taxon>
        <taxon>Vertebrata</taxon>
        <taxon>Euteleostomi</taxon>
        <taxon>Lepidosauria</taxon>
        <taxon>Squamata</taxon>
        <taxon>Bifurcata</taxon>
        <taxon>Gekkota</taxon>
        <taxon>Sphaerodactylidae</taxon>
        <taxon>Sphaerodactylus</taxon>
    </lineage>
</organism>
<reference evidence="1" key="1">
    <citation type="submission" date="2021-08" db="EMBL/GenBank/DDBJ databases">
        <title>The first chromosome-level gecko genome reveals the dynamic sex chromosomes of Neotropical dwarf geckos (Sphaerodactylidae: Sphaerodactylus).</title>
        <authorList>
            <person name="Pinto B.J."/>
            <person name="Keating S.E."/>
            <person name="Gamble T."/>
        </authorList>
    </citation>
    <scope>NUCLEOTIDE SEQUENCE</scope>
    <source>
        <strain evidence="1">TG3544</strain>
    </source>
</reference>
<proteinExistence type="predicted"/>
<protein>
    <submittedName>
        <fullName evidence="1">Uncharacterized protein</fullName>
    </submittedName>
</protein>
<dbReference type="EMBL" id="CM037616">
    <property type="protein sequence ID" value="KAH7991409.1"/>
    <property type="molecule type" value="Genomic_DNA"/>
</dbReference>
<keyword evidence="2" id="KW-1185">Reference proteome</keyword>
<gene>
    <name evidence="1" type="ORF">K3G42_005734</name>
</gene>
<name>A0ACB8EFN2_9SAUR</name>
<dbReference type="Proteomes" id="UP000827872">
    <property type="component" value="Linkage Group LG03"/>
</dbReference>
<evidence type="ECO:0000313" key="2">
    <source>
        <dbReference type="Proteomes" id="UP000827872"/>
    </source>
</evidence>